<feature type="transmembrane region" description="Helical" evidence="7">
    <location>
        <begin position="328"/>
        <end position="351"/>
    </location>
</feature>
<dbReference type="GO" id="GO:0022857">
    <property type="term" value="F:transmembrane transporter activity"/>
    <property type="evidence" value="ECO:0007669"/>
    <property type="project" value="InterPro"/>
</dbReference>
<evidence type="ECO:0000256" key="5">
    <source>
        <dbReference type="ARBA" id="ARBA00023136"/>
    </source>
</evidence>
<feature type="transmembrane region" description="Helical" evidence="7">
    <location>
        <begin position="96"/>
        <end position="116"/>
    </location>
</feature>
<feature type="transmembrane region" description="Helical" evidence="7">
    <location>
        <begin position="403"/>
        <end position="422"/>
    </location>
</feature>
<feature type="transmembrane region" description="Helical" evidence="7">
    <location>
        <begin position="30"/>
        <end position="55"/>
    </location>
</feature>
<dbReference type="GO" id="GO:0016020">
    <property type="term" value="C:membrane"/>
    <property type="evidence" value="ECO:0007669"/>
    <property type="project" value="UniProtKB-SubCell"/>
</dbReference>
<dbReference type="OrthoDB" id="8904098at2759"/>
<proteinExistence type="inferred from homology"/>
<dbReference type="PANTHER" id="PTHR11654">
    <property type="entry name" value="OLIGOPEPTIDE TRANSPORTER-RELATED"/>
    <property type="match status" value="1"/>
</dbReference>
<dbReference type="Gene3D" id="1.20.1250.20">
    <property type="entry name" value="MFS general substrate transporter like domains"/>
    <property type="match status" value="1"/>
</dbReference>
<dbReference type="InterPro" id="IPR000109">
    <property type="entry name" value="POT_fam"/>
</dbReference>
<evidence type="ECO:0000313" key="9">
    <source>
        <dbReference type="Proteomes" id="UP000187609"/>
    </source>
</evidence>
<feature type="transmembrane region" description="Helical" evidence="7">
    <location>
        <begin position="363"/>
        <end position="383"/>
    </location>
</feature>
<evidence type="ECO:0000256" key="2">
    <source>
        <dbReference type="ARBA" id="ARBA00005982"/>
    </source>
</evidence>
<feature type="transmembrane region" description="Helical" evidence="7">
    <location>
        <begin position="525"/>
        <end position="547"/>
    </location>
</feature>
<reference evidence="8" key="1">
    <citation type="submission" date="2016-11" db="EMBL/GenBank/DDBJ databases">
        <title>The genome of Nicotiana attenuata.</title>
        <authorList>
            <person name="Xu S."/>
            <person name="Brockmoeller T."/>
            <person name="Gaquerel E."/>
            <person name="Navarro A."/>
            <person name="Kuhl H."/>
            <person name="Gase K."/>
            <person name="Ling Z."/>
            <person name="Zhou W."/>
            <person name="Kreitzer C."/>
            <person name="Stanke M."/>
            <person name="Tang H."/>
            <person name="Lyons E."/>
            <person name="Pandey P."/>
            <person name="Pandey S.P."/>
            <person name="Timmermann B."/>
            <person name="Baldwin I.T."/>
        </authorList>
    </citation>
    <scope>NUCLEOTIDE SEQUENCE [LARGE SCALE GENOMIC DNA]</scope>
    <source>
        <strain evidence="8">UT</strain>
    </source>
</reference>
<comment type="subcellular location">
    <subcellularLocation>
        <location evidence="1">Membrane</location>
        <topology evidence="1">Multi-pass membrane protein</topology>
    </subcellularLocation>
</comment>
<protein>
    <submittedName>
        <fullName evidence="8">Protein nrt1 ptr family 2.7</fullName>
    </submittedName>
</protein>
<comment type="similarity">
    <text evidence="6">Belongs to the major facilitator superfamily. Phosphate:H(+) symporter (TC 2.A.1.9) family.</text>
</comment>
<feature type="transmembrane region" description="Helical" evidence="7">
    <location>
        <begin position="137"/>
        <end position="160"/>
    </location>
</feature>
<feature type="transmembrane region" description="Helical" evidence="7">
    <location>
        <begin position="180"/>
        <end position="199"/>
    </location>
</feature>
<comment type="caution">
    <text evidence="8">The sequence shown here is derived from an EMBL/GenBank/DDBJ whole genome shotgun (WGS) entry which is preliminary data.</text>
</comment>
<organism evidence="8 9">
    <name type="scientific">Nicotiana attenuata</name>
    <name type="common">Coyote tobacco</name>
    <dbReference type="NCBI Taxonomy" id="49451"/>
    <lineage>
        <taxon>Eukaryota</taxon>
        <taxon>Viridiplantae</taxon>
        <taxon>Streptophyta</taxon>
        <taxon>Embryophyta</taxon>
        <taxon>Tracheophyta</taxon>
        <taxon>Spermatophyta</taxon>
        <taxon>Magnoliopsida</taxon>
        <taxon>eudicotyledons</taxon>
        <taxon>Gunneridae</taxon>
        <taxon>Pentapetalae</taxon>
        <taxon>asterids</taxon>
        <taxon>lamiids</taxon>
        <taxon>Solanales</taxon>
        <taxon>Solanaceae</taxon>
        <taxon>Nicotianoideae</taxon>
        <taxon>Nicotianeae</taxon>
        <taxon>Nicotiana</taxon>
    </lineage>
</organism>
<sequence length="562" mass="62241">MDNSASPDDERARLSSSDSRKNGGWITFPYMIGTMACLTVAAGGWVSNLIVYLIQEFNMKSIPAAKVYNVANGCITTFPILTGIIADSFLGCFPVIWISSLISALGILLLVFTAAIDKLRPLVCDDGSSACKNPSTTQYAVLYVALALASLGAAGTRFTIGSMGAYQFDKPKHQGIFFNWYTFTLYTSIVVSSTAIVYIEDNISWTWGFAISLGLNILALAIFLSGIRSYRHVKEQEGSPFINMARVVVAAIQKRKIPLFEQSHHYYHDPSDKHKNMASPTPTFKFLNRAAFITVGDIKSDGSIENTWRLCTIQQVEDLKSLIKLAPLWGSGLFLSTPLIIQSSLLVLQALKMDRQVGHHFKIPAGSMSVFVFIWTAISIPFIDRLLYPFLAKCSQFSLTPLRRIGIGHVLTILSMAVSALVESQRLRLVRSHHLQGQNGAIVPMSVLWLVPQLAFNGIGEGFHIPGHLGFYYQEFPASLKSTSTAVVAMFIGIGFYMGNTLIDLVQRTTRWLPDNINDGRMDNVFWLCCFLGSANFLYYLVFASFYKYKNIGDKPNDAPSK</sequence>
<dbReference type="Proteomes" id="UP000187609">
    <property type="component" value="Unassembled WGS sequence"/>
</dbReference>
<feature type="transmembrane region" description="Helical" evidence="7">
    <location>
        <begin position="486"/>
        <end position="505"/>
    </location>
</feature>
<dbReference type="Pfam" id="PF00854">
    <property type="entry name" value="PTR2"/>
    <property type="match status" value="1"/>
</dbReference>
<dbReference type="SMR" id="A0A1J6IU81"/>
<accession>A0A1J6IU81</accession>
<evidence type="ECO:0000256" key="6">
    <source>
        <dbReference type="ARBA" id="ARBA00044504"/>
    </source>
</evidence>
<evidence type="ECO:0000256" key="1">
    <source>
        <dbReference type="ARBA" id="ARBA00004141"/>
    </source>
</evidence>
<keyword evidence="4 7" id="KW-1133">Transmembrane helix</keyword>
<dbReference type="InterPro" id="IPR036259">
    <property type="entry name" value="MFS_trans_sf"/>
</dbReference>
<gene>
    <name evidence="8" type="primary">NPF2.7_2</name>
    <name evidence="8" type="ORF">A4A49_16032</name>
</gene>
<dbReference type="Gramene" id="OIT01263">
    <property type="protein sequence ID" value="OIT01263"/>
    <property type="gene ID" value="A4A49_16032"/>
</dbReference>
<evidence type="ECO:0000256" key="3">
    <source>
        <dbReference type="ARBA" id="ARBA00022692"/>
    </source>
</evidence>
<name>A0A1J6IU81_NICAT</name>
<dbReference type="GeneID" id="109229560"/>
<feature type="transmembrane region" description="Helical" evidence="7">
    <location>
        <begin position="206"/>
        <end position="227"/>
    </location>
</feature>
<dbReference type="EMBL" id="MJEQ01037189">
    <property type="protein sequence ID" value="OIT01263.1"/>
    <property type="molecule type" value="Genomic_DNA"/>
</dbReference>
<keyword evidence="9" id="KW-1185">Reference proteome</keyword>
<dbReference type="OMA" id="QVVIMIS"/>
<evidence type="ECO:0000256" key="4">
    <source>
        <dbReference type="ARBA" id="ARBA00022989"/>
    </source>
</evidence>
<comment type="similarity">
    <text evidence="2">Belongs to the major facilitator superfamily. Proton-dependent oligopeptide transporter (POT/PTR) (TC 2.A.17) family.</text>
</comment>
<feature type="transmembrane region" description="Helical" evidence="7">
    <location>
        <begin position="67"/>
        <end position="90"/>
    </location>
</feature>
<keyword evidence="5 7" id="KW-0472">Membrane</keyword>
<evidence type="ECO:0000313" key="8">
    <source>
        <dbReference type="EMBL" id="OIT01263.1"/>
    </source>
</evidence>
<dbReference type="KEGG" id="nau:109229560"/>
<dbReference type="AlphaFoldDB" id="A0A1J6IU81"/>
<keyword evidence="3 7" id="KW-0812">Transmembrane</keyword>
<dbReference type="SUPFAM" id="SSF103473">
    <property type="entry name" value="MFS general substrate transporter"/>
    <property type="match status" value="1"/>
</dbReference>
<evidence type="ECO:0000256" key="7">
    <source>
        <dbReference type="SAM" id="Phobius"/>
    </source>
</evidence>